<evidence type="ECO:0000256" key="1">
    <source>
        <dbReference type="ARBA" id="ARBA00010688"/>
    </source>
</evidence>
<dbReference type="InterPro" id="IPR050306">
    <property type="entry name" value="PfkB_Carbo_kinase"/>
</dbReference>
<dbReference type="GO" id="GO:0016301">
    <property type="term" value="F:kinase activity"/>
    <property type="evidence" value="ECO:0007669"/>
    <property type="project" value="UniProtKB-KW"/>
</dbReference>
<evidence type="ECO:0000313" key="5">
    <source>
        <dbReference type="EMBL" id="SDC41079.1"/>
    </source>
</evidence>
<reference evidence="6" key="1">
    <citation type="submission" date="2016-10" db="EMBL/GenBank/DDBJ databases">
        <authorList>
            <person name="Varghese N."/>
            <person name="Submissions S."/>
        </authorList>
    </citation>
    <scope>NUCLEOTIDE SEQUENCE [LARGE SCALE GENOMIC DNA]</scope>
    <source>
        <strain evidence="6">DSM 22619</strain>
    </source>
</reference>
<dbReference type="STRING" id="604330.SAMN04489857_1271"/>
<dbReference type="EMBL" id="FMZL01000013">
    <property type="protein sequence ID" value="SDC41079.1"/>
    <property type="molecule type" value="Genomic_DNA"/>
</dbReference>
<evidence type="ECO:0000256" key="3">
    <source>
        <dbReference type="ARBA" id="ARBA00022777"/>
    </source>
</evidence>
<dbReference type="PANTHER" id="PTHR43085">
    <property type="entry name" value="HEXOKINASE FAMILY MEMBER"/>
    <property type="match status" value="1"/>
</dbReference>
<dbReference type="Gene3D" id="3.40.1190.20">
    <property type="match status" value="1"/>
</dbReference>
<dbReference type="AlphaFoldDB" id="A0A1G6LCP4"/>
<evidence type="ECO:0000259" key="4">
    <source>
        <dbReference type="Pfam" id="PF00294"/>
    </source>
</evidence>
<organism evidence="5 6">
    <name type="scientific">Parafannyhessea umbonata</name>
    <dbReference type="NCBI Taxonomy" id="604330"/>
    <lineage>
        <taxon>Bacteria</taxon>
        <taxon>Bacillati</taxon>
        <taxon>Actinomycetota</taxon>
        <taxon>Coriobacteriia</taxon>
        <taxon>Coriobacteriales</taxon>
        <taxon>Atopobiaceae</taxon>
        <taxon>Parafannyhessea</taxon>
    </lineage>
</organism>
<dbReference type="RefSeq" id="WP_090846745.1">
    <property type="nucleotide sequence ID" value="NZ_FMZL01000013.1"/>
</dbReference>
<protein>
    <submittedName>
        <fullName evidence="5">Sugar or nucleoside kinase, ribokinase family</fullName>
    </submittedName>
</protein>
<accession>A0A1G6LCP4</accession>
<gene>
    <name evidence="5" type="ORF">SAMN04487824_11339</name>
</gene>
<comment type="similarity">
    <text evidence="1">Belongs to the carbohydrate kinase PfkB family.</text>
</comment>
<dbReference type="Pfam" id="PF00294">
    <property type="entry name" value="PfkB"/>
    <property type="match status" value="1"/>
</dbReference>
<proteinExistence type="inferred from homology"/>
<dbReference type="PANTHER" id="PTHR43085:SF41">
    <property type="entry name" value="FRUCTOSELYSINE 6-KINASE"/>
    <property type="match status" value="1"/>
</dbReference>
<dbReference type="SUPFAM" id="SSF53613">
    <property type="entry name" value="Ribokinase-like"/>
    <property type="match status" value="1"/>
</dbReference>
<dbReference type="InterPro" id="IPR011611">
    <property type="entry name" value="PfkB_dom"/>
</dbReference>
<dbReference type="Proteomes" id="UP000198528">
    <property type="component" value="Unassembled WGS sequence"/>
</dbReference>
<keyword evidence="3 5" id="KW-0418">Kinase</keyword>
<sequence>MQRQDLDVAVCGFGDNVVDVYEHTRTMYPGGNCANFAVYARKAGVRRAAYMGYFGSDGRAEHVIRSLHEEGVETVKCRQLVGENGYSCVSIAPDGDRIWGDYNQGGIRGETSYVLDRFDIEYLRQFDVVHSGNYCYTERQLHKIHDAGIALSFDFSDDSTWEYFQEVAPNVTYAFFSASDLTVDETRERLRKVHELGPRWVSATRGVDGCYAFDGERYYRQESKPVEHMRDAMGAGDSFLTSFLVKAIDGLKRGASREEAYASGLAFAAEFASDVCCVQDGSWGHGLKY</sequence>
<evidence type="ECO:0000256" key="2">
    <source>
        <dbReference type="ARBA" id="ARBA00022679"/>
    </source>
</evidence>
<name>A0A1G6LCP4_9ACTN</name>
<keyword evidence="2" id="KW-0808">Transferase</keyword>
<dbReference type="InterPro" id="IPR029056">
    <property type="entry name" value="Ribokinase-like"/>
</dbReference>
<keyword evidence="6" id="KW-1185">Reference proteome</keyword>
<feature type="domain" description="Carbohydrate kinase PfkB" evidence="4">
    <location>
        <begin position="18"/>
        <end position="270"/>
    </location>
</feature>
<evidence type="ECO:0000313" key="6">
    <source>
        <dbReference type="Proteomes" id="UP000198528"/>
    </source>
</evidence>